<evidence type="ECO:0000256" key="4">
    <source>
        <dbReference type="ARBA" id="ARBA00022544"/>
    </source>
</evidence>
<keyword evidence="6 8" id="KW-1133">Transmembrane helix</keyword>
<accession>A0A839TUR1</accession>
<organism evidence="9 10">
    <name type="scientific">Paenibacillus rhizosphaerae</name>
    <dbReference type="NCBI Taxonomy" id="297318"/>
    <lineage>
        <taxon>Bacteria</taxon>
        <taxon>Bacillati</taxon>
        <taxon>Bacillota</taxon>
        <taxon>Bacilli</taxon>
        <taxon>Bacillales</taxon>
        <taxon>Paenibacillaceae</taxon>
        <taxon>Paenibacillus</taxon>
    </lineage>
</organism>
<evidence type="ECO:0000256" key="7">
    <source>
        <dbReference type="ARBA" id="ARBA00023136"/>
    </source>
</evidence>
<feature type="transmembrane region" description="Helical" evidence="8">
    <location>
        <begin position="73"/>
        <end position="93"/>
    </location>
</feature>
<dbReference type="EMBL" id="JACHXJ010000002">
    <property type="protein sequence ID" value="MBB3128417.1"/>
    <property type="molecule type" value="Genomic_DNA"/>
</dbReference>
<dbReference type="RefSeq" id="WP_183582588.1">
    <property type="nucleotide sequence ID" value="NZ_JACHXJ010000002.1"/>
</dbReference>
<dbReference type="NCBIfam" id="TIGR00912">
    <property type="entry name" value="2A0309"/>
    <property type="match status" value="1"/>
</dbReference>
<reference evidence="9 10" key="1">
    <citation type="submission" date="2020-08" db="EMBL/GenBank/DDBJ databases">
        <title>Genomic Encyclopedia of Type Strains, Phase III (KMG-III): the genomes of soil and plant-associated and newly described type strains.</title>
        <authorList>
            <person name="Whitman W."/>
        </authorList>
    </citation>
    <scope>NUCLEOTIDE SEQUENCE [LARGE SCALE GENOMIC DNA]</scope>
    <source>
        <strain evidence="9 10">CECT 5831</strain>
    </source>
</reference>
<keyword evidence="5 8" id="KW-0812">Transmembrane</keyword>
<dbReference type="GO" id="GO:0009847">
    <property type="term" value="P:spore germination"/>
    <property type="evidence" value="ECO:0007669"/>
    <property type="project" value="InterPro"/>
</dbReference>
<gene>
    <name evidence="9" type="ORF">FHS19_003071</name>
</gene>
<dbReference type="Pfam" id="PF03845">
    <property type="entry name" value="Spore_permease"/>
    <property type="match status" value="1"/>
</dbReference>
<evidence type="ECO:0000256" key="6">
    <source>
        <dbReference type="ARBA" id="ARBA00022989"/>
    </source>
</evidence>
<feature type="transmembrane region" description="Helical" evidence="8">
    <location>
        <begin position="219"/>
        <end position="241"/>
    </location>
</feature>
<comment type="caution">
    <text evidence="9">The sequence shown here is derived from an EMBL/GenBank/DDBJ whole genome shotgun (WGS) entry which is preliminary data.</text>
</comment>
<comment type="similarity">
    <text evidence="2">Belongs to the amino acid-polyamine-organocation (APC) superfamily. Spore germination protein (SGP) (TC 2.A.3.9) family.</text>
</comment>
<feature type="transmembrane region" description="Helical" evidence="8">
    <location>
        <begin position="189"/>
        <end position="207"/>
    </location>
</feature>
<feature type="transmembrane region" description="Helical" evidence="8">
    <location>
        <begin position="37"/>
        <end position="61"/>
    </location>
</feature>
<keyword evidence="4" id="KW-0309">Germination</keyword>
<feature type="transmembrane region" description="Helical" evidence="8">
    <location>
        <begin position="304"/>
        <end position="320"/>
    </location>
</feature>
<dbReference type="PANTHER" id="PTHR34975">
    <property type="entry name" value="SPORE GERMINATION PROTEIN A2"/>
    <property type="match status" value="1"/>
</dbReference>
<dbReference type="PANTHER" id="PTHR34975:SF2">
    <property type="entry name" value="SPORE GERMINATION PROTEIN A2"/>
    <property type="match status" value="1"/>
</dbReference>
<evidence type="ECO:0000313" key="10">
    <source>
        <dbReference type="Proteomes" id="UP000517523"/>
    </source>
</evidence>
<sequence length="367" mass="41526">MKLTGSQIFWTVSTVEIIMAVWLRVSPAIETAKQDAWISIIIAGAIGLAITYLVTHVSLLHPGETLTQFSRKLLGGWIGRIVILPYFVAWFLLSGDVLRSFADFIHLTILDRTPIWILMVMILALAVYLTGISGITGIGRFCELAGPVTFITLILTFLLNAMNTKLLHILPIVGDSSWQEVFKASLPPASFFGESFMLLVLLAFISSNKKVLAKALSSVAFTAIMVLLATVMVLLVFGPYVGMELRFSYFMLVRSINILNFIQNVDVLVIFIWIFGVFAKISLYLFITSYEMAQWLHVKNWKKLMWFCAPAIFFIGLLIPNEETILMIQKFWERIVIPICAIAVPLLLWLMTIIKNKNYQKKIKYKT</sequence>
<keyword evidence="3" id="KW-0813">Transport</keyword>
<evidence type="ECO:0000256" key="3">
    <source>
        <dbReference type="ARBA" id="ARBA00022448"/>
    </source>
</evidence>
<evidence type="ECO:0000256" key="8">
    <source>
        <dbReference type="SAM" id="Phobius"/>
    </source>
</evidence>
<name>A0A839TUR1_9BACL</name>
<feature type="transmembrane region" description="Helical" evidence="8">
    <location>
        <begin position="7"/>
        <end position="25"/>
    </location>
</feature>
<keyword evidence="7 8" id="KW-0472">Membrane</keyword>
<feature type="transmembrane region" description="Helical" evidence="8">
    <location>
        <begin position="144"/>
        <end position="162"/>
    </location>
</feature>
<evidence type="ECO:0000256" key="5">
    <source>
        <dbReference type="ARBA" id="ARBA00022692"/>
    </source>
</evidence>
<feature type="transmembrane region" description="Helical" evidence="8">
    <location>
        <begin position="113"/>
        <end position="132"/>
    </location>
</feature>
<dbReference type="AlphaFoldDB" id="A0A839TUR1"/>
<dbReference type="GO" id="GO:0016020">
    <property type="term" value="C:membrane"/>
    <property type="evidence" value="ECO:0007669"/>
    <property type="project" value="UniProtKB-SubCell"/>
</dbReference>
<evidence type="ECO:0000256" key="2">
    <source>
        <dbReference type="ARBA" id="ARBA00007998"/>
    </source>
</evidence>
<protein>
    <submittedName>
        <fullName evidence="9">Spore germination protein (Amino acid permease)</fullName>
    </submittedName>
</protein>
<feature type="transmembrane region" description="Helical" evidence="8">
    <location>
        <begin position="261"/>
        <end position="283"/>
    </location>
</feature>
<evidence type="ECO:0000313" key="9">
    <source>
        <dbReference type="EMBL" id="MBB3128417.1"/>
    </source>
</evidence>
<feature type="transmembrane region" description="Helical" evidence="8">
    <location>
        <begin position="335"/>
        <end position="354"/>
    </location>
</feature>
<dbReference type="InterPro" id="IPR004761">
    <property type="entry name" value="Spore_GerAB"/>
</dbReference>
<evidence type="ECO:0000256" key="1">
    <source>
        <dbReference type="ARBA" id="ARBA00004141"/>
    </source>
</evidence>
<dbReference type="Proteomes" id="UP000517523">
    <property type="component" value="Unassembled WGS sequence"/>
</dbReference>
<proteinExistence type="inferred from homology"/>
<comment type="subcellular location">
    <subcellularLocation>
        <location evidence="1">Membrane</location>
        <topology evidence="1">Multi-pass membrane protein</topology>
    </subcellularLocation>
</comment>